<keyword evidence="4" id="KW-1185">Reference proteome</keyword>
<dbReference type="InterPro" id="IPR011761">
    <property type="entry name" value="ATP-grasp"/>
</dbReference>
<feature type="domain" description="ATP-grasp" evidence="2">
    <location>
        <begin position="111"/>
        <end position="367"/>
    </location>
</feature>
<dbReference type="InterPro" id="IPR013815">
    <property type="entry name" value="ATP_grasp_subdomain_1"/>
</dbReference>
<evidence type="ECO:0000313" key="3">
    <source>
        <dbReference type="EMBL" id="QPC99132.1"/>
    </source>
</evidence>
<dbReference type="Proteomes" id="UP000594459">
    <property type="component" value="Chromosome"/>
</dbReference>
<keyword evidence="1" id="KW-0547">Nucleotide-binding</keyword>
<dbReference type="AlphaFoldDB" id="A0A7S8F4R1"/>
<dbReference type="PROSITE" id="PS50975">
    <property type="entry name" value="ATP_GRASP"/>
    <property type="match status" value="1"/>
</dbReference>
<evidence type="ECO:0000313" key="4">
    <source>
        <dbReference type="Proteomes" id="UP000594459"/>
    </source>
</evidence>
<proteinExistence type="predicted"/>
<dbReference type="GO" id="GO:0005524">
    <property type="term" value="F:ATP binding"/>
    <property type="evidence" value="ECO:0007669"/>
    <property type="project" value="UniProtKB-UniRule"/>
</dbReference>
<name>A0A7S8F4R1_9SPHN</name>
<protein>
    <submittedName>
        <fullName evidence="3">Cyanophycin synthetase</fullName>
    </submittedName>
</protein>
<dbReference type="RefSeq" id="WP_200982218.1">
    <property type="nucleotide sequence ID" value="NZ_CP064654.1"/>
</dbReference>
<keyword evidence="1" id="KW-0067">ATP-binding</keyword>
<dbReference type="Gene3D" id="3.30.1490.20">
    <property type="entry name" value="ATP-grasp fold, A domain"/>
    <property type="match status" value="1"/>
</dbReference>
<evidence type="ECO:0000256" key="1">
    <source>
        <dbReference type="PROSITE-ProRule" id="PRU00409"/>
    </source>
</evidence>
<organism evidence="3 4">
    <name type="scientific">Qipengyuania soli</name>
    <dbReference type="NCBI Taxonomy" id="2782568"/>
    <lineage>
        <taxon>Bacteria</taxon>
        <taxon>Pseudomonadati</taxon>
        <taxon>Pseudomonadota</taxon>
        <taxon>Alphaproteobacteria</taxon>
        <taxon>Sphingomonadales</taxon>
        <taxon>Erythrobacteraceae</taxon>
        <taxon>Qipengyuania</taxon>
    </lineage>
</organism>
<dbReference type="EMBL" id="CP064654">
    <property type="protein sequence ID" value="QPC99132.1"/>
    <property type="molecule type" value="Genomic_DNA"/>
</dbReference>
<gene>
    <name evidence="3" type="ORF">IRL76_00660</name>
</gene>
<reference evidence="3 4" key="1">
    <citation type="submission" date="2020-11" db="EMBL/GenBank/DDBJ databases">
        <title>The genome sequence of Erythrobacter sp. 6D36.</title>
        <authorList>
            <person name="Liu Y."/>
        </authorList>
    </citation>
    <scope>NUCLEOTIDE SEQUENCE [LARGE SCALE GENOMIC DNA]</scope>
    <source>
        <strain evidence="3 4">6D36</strain>
    </source>
</reference>
<evidence type="ECO:0000259" key="2">
    <source>
        <dbReference type="PROSITE" id="PS50975"/>
    </source>
</evidence>
<accession>A0A7S8F4R1</accession>
<dbReference type="GO" id="GO:0046872">
    <property type="term" value="F:metal ion binding"/>
    <property type="evidence" value="ECO:0007669"/>
    <property type="project" value="InterPro"/>
</dbReference>
<sequence>MRDLQLTLPRVDAGNAPPPVSAAKRFWLRGKRRIADFGGIMERRRFEEVRTYFYDAMWRQAASDASARIERLPNGIFRISRRGRSTFVDRSTLTLDSALVDRIMLNKSITYGWLAAKGLRTPQSVRFGIGNIEVALRFLSESKGPVVVKPSDGTGCGHGVTTGITDEAGLRAAAGHAAAFHSQLLVERQLAGASFRLLFLDGQFIDAVRRDPPRLVGDGRSSIRDLARQENERRRACAPVTALSPLVIDMESRNTLDHAGLHPGSIPAAGQSVKVKLAVNENGAAQNHVVRDEVHPDIIAAGARIARDFGIGLAGLDVTATDISAPPAHPDTVFNEVNVGAGLHHHYLVSDLAQAADVAPRILDHIFTTGHGAMEL</sequence>
<dbReference type="SUPFAM" id="SSF56059">
    <property type="entry name" value="Glutathione synthetase ATP-binding domain-like"/>
    <property type="match status" value="1"/>
</dbReference>
<dbReference type="Gene3D" id="3.30.470.20">
    <property type="entry name" value="ATP-grasp fold, B domain"/>
    <property type="match status" value="2"/>
</dbReference>
<dbReference type="KEGG" id="qso:IRL76_00660"/>